<sequence length="485" mass="55679">MMHYNDNLLSILVTAPIAEEGTEEEQRESCLVLIKTIPVSSAKERIVKMIAIGTVADSVKLFVRHTSEYLYFGLHNTQGRDGHRKWLIKGCNLDPTKPEKDVWMNPPLLIEDFHGNDVGSTVAFEIHDGYFYAVSNQGTYEVEEVDWTSFYHCVRFPLDNNIENAVQRDARVYRRQHAEGAIHDSWTDLTLQHDEETNVLYIVESRREWLGATSKQARAFYTSKIQFPTPALEEYLPDIGGSSSLDISRPRPLPDNDILTTLLDSSHNANYMPTPDQYSWTRHPEFGIYNRSSFTLATTKFRAYNYSCSTFIDLVEDENCCPNRSPIARPCLRLRMGSRRIGPFDDTFLSREKEKWPAKNDISMDTTPVEHTPYLDDTRYRYSEINMWPPPSSTCSCAARLHDIMNPVFQREPIWGRRKMEAVSDERSIVYMVKPSDKNMDSSLGTIVFIDFGRSNTKSQAGQNQRWEQTIGQDAKCRSNTCASV</sequence>
<dbReference type="OrthoDB" id="5359231at2759"/>
<keyword evidence="2" id="KW-1185">Reference proteome</keyword>
<protein>
    <submittedName>
        <fullName evidence="1">Uncharacterized protein</fullName>
    </submittedName>
</protein>
<evidence type="ECO:0000313" key="1">
    <source>
        <dbReference type="EMBL" id="KAF3046969.1"/>
    </source>
</evidence>
<gene>
    <name evidence="1" type="ORF">E8E12_009666</name>
</gene>
<proteinExistence type="predicted"/>
<name>A0A9P4X0B6_9PLEO</name>
<dbReference type="EMBL" id="SWKV01000003">
    <property type="protein sequence ID" value="KAF3046969.1"/>
    <property type="molecule type" value="Genomic_DNA"/>
</dbReference>
<accession>A0A9P4X0B6</accession>
<dbReference type="Proteomes" id="UP000758155">
    <property type="component" value="Unassembled WGS sequence"/>
</dbReference>
<organism evidence="1 2">
    <name type="scientific">Didymella heteroderae</name>
    <dbReference type="NCBI Taxonomy" id="1769908"/>
    <lineage>
        <taxon>Eukaryota</taxon>
        <taxon>Fungi</taxon>
        <taxon>Dikarya</taxon>
        <taxon>Ascomycota</taxon>
        <taxon>Pezizomycotina</taxon>
        <taxon>Dothideomycetes</taxon>
        <taxon>Pleosporomycetidae</taxon>
        <taxon>Pleosporales</taxon>
        <taxon>Pleosporineae</taxon>
        <taxon>Didymellaceae</taxon>
        <taxon>Didymella</taxon>
    </lineage>
</organism>
<comment type="caution">
    <text evidence="1">The sequence shown here is derived from an EMBL/GenBank/DDBJ whole genome shotgun (WGS) entry which is preliminary data.</text>
</comment>
<evidence type="ECO:0000313" key="2">
    <source>
        <dbReference type="Proteomes" id="UP000758155"/>
    </source>
</evidence>
<reference evidence="1" key="1">
    <citation type="submission" date="2019-04" db="EMBL/GenBank/DDBJ databases">
        <title>Sequencing of skin fungus with MAO and IRED activity.</title>
        <authorList>
            <person name="Marsaioli A.J."/>
            <person name="Bonatto J.M.C."/>
            <person name="Reis Junior O."/>
        </authorList>
    </citation>
    <scope>NUCLEOTIDE SEQUENCE</scope>
    <source>
        <strain evidence="1">28M1</strain>
    </source>
</reference>
<dbReference type="AlphaFoldDB" id="A0A9P4X0B6"/>